<evidence type="ECO:0000256" key="2">
    <source>
        <dbReference type="ARBA" id="ARBA00008685"/>
    </source>
</evidence>
<dbReference type="InterPro" id="IPR001320">
    <property type="entry name" value="Iontro_rcpt_C"/>
</dbReference>
<evidence type="ECO:0000259" key="14">
    <source>
        <dbReference type="Pfam" id="PF00060"/>
    </source>
</evidence>
<evidence type="ECO:0000256" key="9">
    <source>
        <dbReference type="PIRSR" id="PIRSR601508-1"/>
    </source>
</evidence>
<feature type="transmembrane region" description="Helical" evidence="12">
    <location>
        <begin position="631"/>
        <end position="657"/>
    </location>
</feature>
<dbReference type="GO" id="GO:0038023">
    <property type="term" value="F:signaling receptor activity"/>
    <property type="evidence" value="ECO:0007669"/>
    <property type="project" value="InterPro"/>
</dbReference>
<evidence type="ECO:0000256" key="6">
    <source>
        <dbReference type="ARBA" id="ARBA00023136"/>
    </source>
</evidence>
<evidence type="ECO:0000256" key="10">
    <source>
        <dbReference type="PIRSR" id="PIRSR601508-2"/>
    </source>
</evidence>
<accession>A0A3Q8HE93</accession>
<dbReference type="PANTHER" id="PTHR42643:SF24">
    <property type="entry name" value="IONOTROPIC RECEPTOR 60A"/>
    <property type="match status" value="1"/>
</dbReference>
<keyword evidence="13" id="KW-0732">Signal</keyword>
<evidence type="ECO:0000256" key="11">
    <source>
        <dbReference type="PIRSR" id="PIRSR601508-3"/>
    </source>
</evidence>
<feature type="transmembrane region" description="Helical" evidence="12">
    <location>
        <begin position="554"/>
        <end position="576"/>
    </location>
</feature>
<dbReference type="AlphaFoldDB" id="A0A3Q8HE93"/>
<evidence type="ECO:0000313" key="15">
    <source>
        <dbReference type="EMBL" id="AXY83442.1"/>
    </source>
</evidence>
<evidence type="ECO:0000256" key="8">
    <source>
        <dbReference type="ARBA" id="ARBA00023180"/>
    </source>
</evidence>
<organism evidence="15">
    <name type="scientific">Conopomorpha sinensis</name>
    <name type="common">litch fruit borer</name>
    <dbReference type="NCBI Taxonomy" id="940481"/>
    <lineage>
        <taxon>Eukaryota</taxon>
        <taxon>Metazoa</taxon>
        <taxon>Ecdysozoa</taxon>
        <taxon>Arthropoda</taxon>
        <taxon>Hexapoda</taxon>
        <taxon>Insecta</taxon>
        <taxon>Pterygota</taxon>
        <taxon>Neoptera</taxon>
        <taxon>Endopterygota</taxon>
        <taxon>Lepidoptera</taxon>
        <taxon>Glossata</taxon>
        <taxon>Ditrysia</taxon>
        <taxon>Tineoidea</taxon>
        <taxon>Gracillariidae</taxon>
        <taxon>Conopomorpha</taxon>
    </lineage>
</organism>
<evidence type="ECO:0000256" key="13">
    <source>
        <dbReference type="SAM" id="SignalP"/>
    </source>
</evidence>
<evidence type="ECO:0000256" key="3">
    <source>
        <dbReference type="ARBA" id="ARBA00022475"/>
    </source>
</evidence>
<dbReference type="FunFam" id="1.10.287.70:FF:000143">
    <property type="entry name" value="Probable glutamate receptor"/>
    <property type="match status" value="1"/>
</dbReference>
<dbReference type="GO" id="GO:0050906">
    <property type="term" value="P:detection of stimulus involved in sensory perception"/>
    <property type="evidence" value="ECO:0007669"/>
    <property type="project" value="UniProtKB-ARBA"/>
</dbReference>
<feature type="site" description="Crucial to convey clamshell closure to channel opening" evidence="10">
    <location>
        <position position="664"/>
    </location>
</feature>
<reference evidence="15" key="1">
    <citation type="submission" date="2017-08" db="EMBL/GenBank/DDBJ databases">
        <title>Analysis of the Antennal Transcriptome and Chemosensory-related Genes of Conopomorpha sinensis Bradley (Lepidoptera: Gracilariidae).</title>
        <authorList>
            <person name="Li P."/>
            <person name="Liu Y."/>
            <person name="Wang S."/>
            <person name="Sun H."/>
        </authorList>
    </citation>
    <scope>NUCLEOTIDE SEQUENCE</scope>
</reference>
<evidence type="ECO:0000256" key="5">
    <source>
        <dbReference type="ARBA" id="ARBA00022989"/>
    </source>
</evidence>
<feature type="binding site" evidence="9">
    <location>
        <position position="521"/>
    </location>
    <ligand>
        <name>L-glutamate</name>
        <dbReference type="ChEBI" id="CHEBI:29985"/>
    </ligand>
</feature>
<proteinExistence type="evidence at transcript level"/>
<keyword evidence="6 12" id="KW-0472">Membrane</keyword>
<dbReference type="PRINTS" id="PR00177">
    <property type="entry name" value="NMDARECEPTOR"/>
</dbReference>
<keyword evidence="11" id="KW-1015">Disulfide bond</keyword>
<dbReference type="Pfam" id="PF00060">
    <property type="entry name" value="Lig_chan"/>
    <property type="match status" value="1"/>
</dbReference>
<comment type="similarity">
    <text evidence="2">Belongs to the glutamate-gated ion channel (TC 1.A.10.1) family.</text>
</comment>
<dbReference type="PANTHER" id="PTHR42643">
    <property type="entry name" value="IONOTROPIC RECEPTOR 20A-RELATED"/>
    <property type="match status" value="1"/>
</dbReference>
<keyword evidence="3" id="KW-1003">Cell membrane</keyword>
<dbReference type="GO" id="GO:0015276">
    <property type="term" value="F:ligand-gated monoatomic ion channel activity"/>
    <property type="evidence" value="ECO:0007669"/>
    <property type="project" value="InterPro"/>
</dbReference>
<feature type="signal peptide" evidence="13">
    <location>
        <begin position="1"/>
        <end position="15"/>
    </location>
</feature>
<evidence type="ECO:0000256" key="7">
    <source>
        <dbReference type="ARBA" id="ARBA00023170"/>
    </source>
</evidence>
<dbReference type="InterPro" id="IPR001508">
    <property type="entry name" value="Iono_Glu_rcpt_met"/>
</dbReference>
<dbReference type="EMBL" id="MF625615">
    <property type="protein sequence ID" value="AXY83442.1"/>
    <property type="molecule type" value="mRNA"/>
</dbReference>
<feature type="transmembrane region" description="Helical" evidence="12">
    <location>
        <begin position="828"/>
        <end position="846"/>
    </location>
</feature>
<feature type="disulfide bond" evidence="11">
    <location>
        <begin position="751"/>
        <end position="806"/>
    </location>
</feature>
<feature type="site" description="Interaction with the cone snail toxin Con-ikot-ikot" evidence="10">
    <location>
        <position position="692"/>
    </location>
</feature>
<dbReference type="Gene3D" id="3.40.190.10">
    <property type="entry name" value="Periplasmic binding protein-like II"/>
    <property type="match status" value="1"/>
</dbReference>
<protein>
    <submittedName>
        <fullName evidence="15">Putative ionotropic receptor 16</fullName>
    </submittedName>
</protein>
<dbReference type="SUPFAM" id="SSF53850">
    <property type="entry name" value="Periplasmic binding protein-like II"/>
    <property type="match status" value="1"/>
</dbReference>
<keyword evidence="4 12" id="KW-0812">Transmembrane</keyword>
<feature type="chain" id="PRO_5018770816" evidence="13">
    <location>
        <begin position="16"/>
        <end position="867"/>
    </location>
</feature>
<dbReference type="InterPro" id="IPR052192">
    <property type="entry name" value="Insect_Ionotropic_Sensory_Rcpt"/>
</dbReference>
<dbReference type="Gene3D" id="1.10.287.70">
    <property type="match status" value="1"/>
</dbReference>
<comment type="subcellular location">
    <subcellularLocation>
        <location evidence="1">Cell membrane</location>
        <topology evidence="1">Multi-pass membrane protein</topology>
    </subcellularLocation>
</comment>
<keyword evidence="5 12" id="KW-1133">Transmembrane helix</keyword>
<name>A0A3Q8HE93_9NEOP</name>
<evidence type="ECO:0000256" key="4">
    <source>
        <dbReference type="ARBA" id="ARBA00022692"/>
    </source>
</evidence>
<evidence type="ECO:0000256" key="12">
    <source>
        <dbReference type="SAM" id="Phobius"/>
    </source>
</evidence>
<keyword evidence="7 15" id="KW-0675">Receptor</keyword>
<sequence>MRVWIVIFLVVAVKGEEFPSLITANGSLAVVLDRQYLGDLHQSVLDGLKDYIRELARVKLKRGGVSVHYYSWATISLKKDFLAVFSVASCKDTWDLFSRAEEEQLLLFALTEADCPRLPPDSAITITYMDPGQELPQILLDLRTSKAFNWKSAIILHDDTLNRDMVSRVVQSLTSQIDDEDVPTISVTVFKMKHEINEYLRRKEMDRVLSKLPVKYIGENFIAIVTSDVMSTMSDTSRALRMTHTHAQWLYVVSDTNARTRNLTSIVNELYEGENIAYFYNKTDEGPECKNGLMCFAEELLESFVLALDAAVQEELDVAAHVSDEEWEAIRPSKMQRRNMLLAHMKQDISARSVCGACSTWQALAADTWGSTYRRFTEPGAVPPPVADIANGTLDLALGQVTLLDVGVWRPADGLQQTDALFPHVEQGFRGKELPIITYHNPPWTILQLNESGSVIGYSGLIFDIVNQLAKTKNFTIKVLLPENVAPDTKNKTELAQWAGARATLRAVARGQAAFAAASFTVLADPPPGINFTLPVSTQPYAFLVARPRELSRALLFLLPFTTDTWLCLGCAVILMGPTLYAVHRLSPFYEAVGVARQGGLATIHNCLWYVYGALLQQGGMYLPHADSGRLVVGTWWLVVLVVVTTYSGNLVAFLTFPKQEVPVTTLAALVENRAFYTWSITKGSHLENQLKESEESKYVQLLSGAELSTSPAGTDPARLVRVRSQRHVIIDWKIRLANIMRAAHINTDTCDFALSSEEFMDEQLAMIVPSGSPYLSVINKEIMRMHKAGLITSWLSSYLPKRDRCWKATGVAQEADNHTVTLSDMQGSFFVLALGFFTASVVLLVEFQLRRRRRKSDSDVIKPYIE</sequence>
<keyword evidence="8" id="KW-0325">Glycoprotein</keyword>
<dbReference type="GO" id="GO:0005886">
    <property type="term" value="C:plasma membrane"/>
    <property type="evidence" value="ECO:0007669"/>
    <property type="project" value="UniProtKB-SubCell"/>
</dbReference>
<evidence type="ECO:0000256" key="1">
    <source>
        <dbReference type="ARBA" id="ARBA00004651"/>
    </source>
</evidence>
<feature type="domain" description="Ionotropic glutamate receptor C-terminal" evidence="14">
    <location>
        <begin position="563"/>
        <end position="837"/>
    </location>
</feature>